<evidence type="ECO:0000256" key="1">
    <source>
        <dbReference type="SAM" id="MobiDB-lite"/>
    </source>
</evidence>
<dbReference type="SUPFAM" id="SSF53137">
    <property type="entry name" value="Translational machinery components"/>
    <property type="match status" value="1"/>
</dbReference>
<dbReference type="EMBL" id="OCNH01000003">
    <property type="protein sequence ID" value="SOD92899.1"/>
    <property type="molecule type" value="Genomic_DNA"/>
</dbReference>
<evidence type="ECO:0000313" key="2">
    <source>
        <dbReference type="EMBL" id="SOD92899.1"/>
    </source>
</evidence>
<evidence type="ECO:0008006" key="4">
    <source>
        <dbReference type="Google" id="ProtNLM"/>
    </source>
</evidence>
<accession>A0A286GCP8</accession>
<sequence length="129" mass="14698">MKTEKKLGIWMDHSTANLMEFTSDPIDIKPIESAFNHDPKADASGGSENEMHNKEQHNEAGYYKKLGTIIKEYNEVVLFGPTNAKVELFNLLKADHAYAGIKFEIMPSDKMTDNQQHAFVRAHFSRNQL</sequence>
<feature type="region of interest" description="Disordered" evidence="1">
    <location>
        <begin position="35"/>
        <end position="56"/>
    </location>
</feature>
<dbReference type="Proteomes" id="UP000219452">
    <property type="component" value="Unassembled WGS sequence"/>
</dbReference>
<keyword evidence="3" id="KW-1185">Reference proteome</keyword>
<gene>
    <name evidence="2" type="ORF">SAMN06269250_4249</name>
</gene>
<protein>
    <recommendedName>
        <fullName evidence="4">Protein required for attachment to host cells</fullName>
    </recommendedName>
</protein>
<name>A0A286GCP8_9BACT</name>
<dbReference type="OrthoDB" id="1122364at2"/>
<reference evidence="3" key="1">
    <citation type="submission" date="2017-09" db="EMBL/GenBank/DDBJ databases">
        <authorList>
            <person name="Varghese N."/>
            <person name="Submissions S."/>
        </authorList>
    </citation>
    <scope>NUCLEOTIDE SEQUENCE [LARGE SCALE GENOMIC DNA]</scope>
    <source>
        <strain evidence="3">DSM 29961</strain>
    </source>
</reference>
<organism evidence="2 3">
    <name type="scientific">Spirosoma fluviale</name>
    <dbReference type="NCBI Taxonomy" id="1597977"/>
    <lineage>
        <taxon>Bacteria</taxon>
        <taxon>Pseudomonadati</taxon>
        <taxon>Bacteroidota</taxon>
        <taxon>Cytophagia</taxon>
        <taxon>Cytophagales</taxon>
        <taxon>Cytophagaceae</taxon>
        <taxon>Spirosoma</taxon>
    </lineage>
</organism>
<dbReference type="RefSeq" id="WP_097128101.1">
    <property type="nucleotide sequence ID" value="NZ_OCNH01000003.1"/>
</dbReference>
<evidence type="ECO:0000313" key="3">
    <source>
        <dbReference type="Proteomes" id="UP000219452"/>
    </source>
</evidence>
<dbReference type="AlphaFoldDB" id="A0A286GCP8"/>
<proteinExistence type="predicted"/>